<feature type="transmembrane region" description="Helical" evidence="2">
    <location>
        <begin position="363"/>
        <end position="385"/>
    </location>
</feature>
<organism evidence="3 4">
    <name type="scientific">Puccinia sorghi</name>
    <dbReference type="NCBI Taxonomy" id="27349"/>
    <lineage>
        <taxon>Eukaryota</taxon>
        <taxon>Fungi</taxon>
        <taxon>Dikarya</taxon>
        <taxon>Basidiomycota</taxon>
        <taxon>Pucciniomycotina</taxon>
        <taxon>Pucciniomycetes</taxon>
        <taxon>Pucciniales</taxon>
        <taxon>Pucciniaceae</taxon>
        <taxon>Puccinia</taxon>
    </lineage>
</organism>
<keyword evidence="2" id="KW-0812">Transmembrane</keyword>
<keyword evidence="4" id="KW-1185">Reference proteome</keyword>
<reference evidence="3 4" key="1">
    <citation type="submission" date="2015-08" db="EMBL/GenBank/DDBJ databases">
        <title>Next Generation Sequencing and Analysis of the Genome of Puccinia sorghi L Schw, the Causal Agent of Maize Common Rust.</title>
        <authorList>
            <person name="Rochi L."/>
            <person name="Burguener G."/>
            <person name="Darino M."/>
            <person name="Turjanski A."/>
            <person name="Kreff E."/>
            <person name="Dieguez M.J."/>
            <person name="Sacco F."/>
        </authorList>
    </citation>
    <scope>NUCLEOTIDE SEQUENCE [LARGE SCALE GENOMIC DNA]</scope>
    <source>
        <strain evidence="3 4">RO10H11247</strain>
    </source>
</reference>
<keyword evidence="2" id="KW-1133">Transmembrane helix</keyword>
<evidence type="ECO:0000313" key="3">
    <source>
        <dbReference type="EMBL" id="KNZ58297.1"/>
    </source>
</evidence>
<comment type="caution">
    <text evidence="3">The sequence shown here is derived from an EMBL/GenBank/DDBJ whole genome shotgun (WGS) entry which is preliminary data.</text>
</comment>
<dbReference type="EMBL" id="LAVV01006790">
    <property type="protein sequence ID" value="KNZ58297.1"/>
    <property type="molecule type" value="Genomic_DNA"/>
</dbReference>
<keyword evidence="2" id="KW-0472">Membrane</keyword>
<evidence type="ECO:0000256" key="1">
    <source>
        <dbReference type="SAM" id="MobiDB-lite"/>
    </source>
</evidence>
<feature type="region of interest" description="Disordered" evidence="1">
    <location>
        <begin position="200"/>
        <end position="220"/>
    </location>
</feature>
<gene>
    <name evidence="3" type="ORF">VP01_1958g1</name>
</gene>
<dbReference type="VEuPathDB" id="FungiDB:VP01_1958g1"/>
<feature type="compositionally biased region" description="Basic and acidic residues" evidence="1">
    <location>
        <begin position="106"/>
        <end position="123"/>
    </location>
</feature>
<evidence type="ECO:0000256" key="2">
    <source>
        <dbReference type="SAM" id="Phobius"/>
    </source>
</evidence>
<protein>
    <submittedName>
        <fullName evidence="3">Uncharacterized protein</fullName>
    </submittedName>
</protein>
<name>A0A0L6VCJ0_9BASI</name>
<feature type="compositionally biased region" description="Polar residues" evidence="1">
    <location>
        <begin position="200"/>
        <end position="213"/>
    </location>
</feature>
<dbReference type="Proteomes" id="UP000037035">
    <property type="component" value="Unassembled WGS sequence"/>
</dbReference>
<accession>A0A0L6VCJ0</accession>
<evidence type="ECO:0000313" key="4">
    <source>
        <dbReference type="Proteomes" id="UP000037035"/>
    </source>
</evidence>
<proteinExistence type="predicted"/>
<dbReference type="AlphaFoldDB" id="A0A0L6VCJ0"/>
<feature type="region of interest" description="Disordered" evidence="1">
    <location>
        <begin position="102"/>
        <end position="123"/>
    </location>
</feature>
<dbReference type="OrthoDB" id="1431247at2759"/>
<sequence length="528" mass="59724">MKPFLHVAPLHPKTKGFTRISILTCRMIRSEIQNGFRYKNELRPRGQSALDITLHLGCEMQSFYAWTKVFFLSELIYYFDLHFFGGGGVDLVTAKPDISNGGSGLDKNEMTTKNKEKTTEKTESHYSLGREGYVGELIMKMPIQVYIIRKTGAAQHRCQLISTPTQLVGPSQARHYQLNPTILPTLHKLLAQRYGFHPSSPSNSLQTNLSPSGLTPLDKLPGATKDDVSLNLCHGCLTLSGIIKAPREHSSGKVMVSLRTPCDLQSRHPHGPYTLTRWAAKQEILLVYMPVIHLAWGENVRIFQKRINLDIILIHHELNEVFNNNFLLFLVCFYCKLGYPHKLGPCFDDTCVMRPLEFYISDLVDFVLLIWVSFNLFFFFFCIYCNGTDIIWIFWHDDTPGLLGLWSHPSSTPSSTQHCHPSPIPSCTRDPRRPPPPLTLLHFADLPTLFNQHSVCLVHTCNAGSSCSNGSAWPLTSCHMQIPRLLHFFPVPVFIGKVVAAGLSINKGKYLQGFCLAERINFCFFQSE</sequence>